<name>A0A367XSN7_9ASCO</name>
<evidence type="ECO:0000313" key="2">
    <source>
        <dbReference type="Proteomes" id="UP000253472"/>
    </source>
</evidence>
<dbReference type="OrthoDB" id="4093861at2759"/>
<protein>
    <submittedName>
        <fullName evidence="1">Uncharacterized protein</fullName>
    </submittedName>
</protein>
<accession>A0A367XSN7</accession>
<comment type="caution">
    <text evidence="1">The sequence shown here is derived from an EMBL/GenBank/DDBJ whole genome shotgun (WGS) entry which is preliminary data.</text>
</comment>
<proteinExistence type="predicted"/>
<evidence type="ECO:0000313" key="1">
    <source>
        <dbReference type="EMBL" id="RCK56584.1"/>
    </source>
</evidence>
<keyword evidence="2" id="KW-1185">Reference proteome</keyword>
<organism evidence="1 2">
    <name type="scientific">Candida viswanathii</name>
    <dbReference type="NCBI Taxonomy" id="5486"/>
    <lineage>
        <taxon>Eukaryota</taxon>
        <taxon>Fungi</taxon>
        <taxon>Dikarya</taxon>
        <taxon>Ascomycota</taxon>
        <taxon>Saccharomycotina</taxon>
        <taxon>Pichiomycetes</taxon>
        <taxon>Debaryomycetaceae</taxon>
        <taxon>Candida/Lodderomyces clade</taxon>
        <taxon>Candida</taxon>
    </lineage>
</organism>
<reference evidence="1 2" key="1">
    <citation type="submission" date="2018-06" db="EMBL/GenBank/DDBJ databases">
        <title>Whole genome sequencing of Candida tropicalis (genome annotated by CSBL at Korea University).</title>
        <authorList>
            <person name="Ahn J."/>
        </authorList>
    </citation>
    <scope>NUCLEOTIDE SEQUENCE [LARGE SCALE GENOMIC DNA]</scope>
    <source>
        <strain evidence="1 2">ATCC 20962</strain>
    </source>
</reference>
<dbReference type="AlphaFoldDB" id="A0A367XSN7"/>
<gene>
    <name evidence="1" type="ORF">Cantr_05365</name>
</gene>
<sequence>MTQDKIAIYTQPEDQQEHTIEVVESVKEKLENLIEQLPALSSEFPLYEDLKKRSVDYEGIEIPEGKIPLDGQFSTKEVQKIVEIAQENGILKEDITVQLVEKKSVGDTVVISDPKEKEEEATTANETK</sequence>
<dbReference type="EMBL" id="QLNQ01000029">
    <property type="protein sequence ID" value="RCK56584.1"/>
    <property type="molecule type" value="Genomic_DNA"/>
</dbReference>
<dbReference type="Proteomes" id="UP000253472">
    <property type="component" value="Unassembled WGS sequence"/>
</dbReference>